<dbReference type="SUPFAM" id="SSF54001">
    <property type="entry name" value="Cysteine proteinases"/>
    <property type="match status" value="1"/>
</dbReference>
<keyword evidence="8" id="KW-1185">Reference proteome</keyword>
<evidence type="ECO:0000256" key="1">
    <source>
        <dbReference type="ARBA" id="ARBA00005234"/>
    </source>
</evidence>
<dbReference type="InterPro" id="IPR038765">
    <property type="entry name" value="Papain-like_cys_pep_sf"/>
</dbReference>
<keyword evidence="4" id="KW-0788">Thiol protease</keyword>
<dbReference type="GO" id="GO:0005634">
    <property type="term" value="C:nucleus"/>
    <property type="evidence" value="ECO:0007669"/>
    <property type="project" value="TreeGrafter"/>
</dbReference>
<keyword evidence="2 7" id="KW-0645">Protease</keyword>
<gene>
    <name evidence="7" type="ORF">DAKH74_036920</name>
</gene>
<comment type="caution">
    <text evidence="7">The sequence shown here is derived from an EMBL/GenBank/DDBJ whole genome shotgun (WGS) entry which is preliminary data.</text>
</comment>
<comment type="similarity">
    <text evidence="1">Belongs to the peptidase C48 family.</text>
</comment>
<dbReference type="FunFam" id="3.30.310.130:FF:000008">
    <property type="entry name" value="Ubiquitin-like-specific protease 1"/>
    <property type="match status" value="1"/>
</dbReference>
<feature type="compositionally biased region" description="Basic and acidic residues" evidence="5">
    <location>
        <begin position="90"/>
        <end position="103"/>
    </location>
</feature>
<feature type="domain" description="Ubiquitin-like protease family profile" evidence="6">
    <location>
        <begin position="421"/>
        <end position="579"/>
    </location>
</feature>
<dbReference type="Pfam" id="PF02902">
    <property type="entry name" value="Peptidase_C48"/>
    <property type="match status" value="1"/>
</dbReference>
<dbReference type="Proteomes" id="UP001377567">
    <property type="component" value="Unassembled WGS sequence"/>
</dbReference>
<feature type="compositionally biased region" description="Low complexity" evidence="5">
    <location>
        <begin position="51"/>
        <end position="89"/>
    </location>
</feature>
<dbReference type="PANTHER" id="PTHR12606">
    <property type="entry name" value="SENTRIN/SUMO-SPECIFIC PROTEASE"/>
    <property type="match status" value="1"/>
</dbReference>
<accession>A0AAV5S059</accession>
<evidence type="ECO:0000256" key="5">
    <source>
        <dbReference type="SAM" id="MobiDB-lite"/>
    </source>
</evidence>
<feature type="region of interest" description="Disordered" evidence="5">
    <location>
        <begin position="25"/>
        <end position="105"/>
    </location>
</feature>
<dbReference type="GO" id="GO:0006508">
    <property type="term" value="P:proteolysis"/>
    <property type="evidence" value="ECO:0007669"/>
    <property type="project" value="UniProtKB-KW"/>
</dbReference>
<evidence type="ECO:0000256" key="3">
    <source>
        <dbReference type="ARBA" id="ARBA00022801"/>
    </source>
</evidence>
<dbReference type="InterPro" id="IPR003653">
    <property type="entry name" value="Peptidase_C48_C"/>
</dbReference>
<dbReference type="AlphaFoldDB" id="A0AAV5S059"/>
<protein>
    <submittedName>
        <fullName evidence="7">SUMO protease</fullName>
    </submittedName>
</protein>
<evidence type="ECO:0000313" key="8">
    <source>
        <dbReference type="Proteomes" id="UP001377567"/>
    </source>
</evidence>
<evidence type="ECO:0000313" key="7">
    <source>
        <dbReference type="EMBL" id="GMM57076.1"/>
    </source>
</evidence>
<dbReference type="PROSITE" id="PS50600">
    <property type="entry name" value="ULP_PROTEASE"/>
    <property type="match status" value="1"/>
</dbReference>
<dbReference type="GO" id="GO:0016926">
    <property type="term" value="P:protein desumoylation"/>
    <property type="evidence" value="ECO:0007669"/>
    <property type="project" value="TreeGrafter"/>
</dbReference>
<proteinExistence type="inferred from homology"/>
<name>A0AAV5S059_MAUHU</name>
<dbReference type="EMBL" id="BTGD01000011">
    <property type="protein sequence ID" value="GMM57076.1"/>
    <property type="molecule type" value="Genomic_DNA"/>
</dbReference>
<dbReference type="Gene3D" id="3.30.310.130">
    <property type="entry name" value="Ubiquitin-related"/>
    <property type="match status" value="1"/>
</dbReference>
<dbReference type="GO" id="GO:0016929">
    <property type="term" value="F:deSUMOylase activity"/>
    <property type="evidence" value="ECO:0007669"/>
    <property type="project" value="TreeGrafter"/>
</dbReference>
<evidence type="ECO:0000259" key="6">
    <source>
        <dbReference type="PROSITE" id="PS50600"/>
    </source>
</evidence>
<dbReference type="Gene3D" id="1.10.418.20">
    <property type="match status" value="1"/>
</dbReference>
<keyword evidence="3" id="KW-0378">Hydrolase</keyword>
<dbReference type="PANTHER" id="PTHR12606:SF154">
    <property type="entry name" value="UBIQUITIN-LIKE-SPECIFIC PROTEASE 1"/>
    <property type="match status" value="1"/>
</dbReference>
<sequence length="609" mass="69385">MTASSYRKPAPRNQYAPVYSTLSIYGTRSGRPSLFSERRNMRQRHRDRVVSGGESPSGAISISSGESSGLLHPQSSRSSVISVHSSESNVRSDGESEGDESRVNRGVLTHIQSNFLDAGKRVLDSLFGSAEGPHNSSVIDLTADASDDDISHNTVDNSDEQFEISNKRRRLNNPANDTFVSETPSGGARLTTQLKVSHDPFGWDKWKVSPIGGDAGKQEASQYGTRFYKKHTSRKYNGDSALILREASIEKSYLRSIFRGEYEVPKILRDERDLQLQLLEKDRQAANAQNSRLKKSIVDVTQRIRDAIMTNSHIRKARSGTFQEDDDDLIFVKEHKLTSMERKRQDFLNDSAKFDKTILQFKKDFNNYKQLIERRRKIQEETRKAAKPKSLIPQLSDAEVQEVKDTLRRSDNAVLSNKDYFEVRVRDFKTLTPGRWLNDTVIEYVMKIIERDTPKTVAFNSFFYTTLSERGYQGVRRWMKRKKVQITDLDKIFAPINLNQSHWALGLIDIKKKTVNYIDSLSHGPNAMSFAILNDLKKYVVDESKGAIGEDFELNHISCPQQPNGFDCGIYVCLNTWYLSKDAELTFNAKDAARMRTYICHLMLQDAKS</sequence>
<organism evidence="7 8">
    <name type="scientific">Maudiozyma humilis</name>
    <name type="common">Sour dough yeast</name>
    <name type="synonym">Kazachstania humilis</name>
    <dbReference type="NCBI Taxonomy" id="51915"/>
    <lineage>
        <taxon>Eukaryota</taxon>
        <taxon>Fungi</taxon>
        <taxon>Dikarya</taxon>
        <taxon>Ascomycota</taxon>
        <taxon>Saccharomycotina</taxon>
        <taxon>Saccharomycetes</taxon>
        <taxon>Saccharomycetales</taxon>
        <taxon>Saccharomycetaceae</taxon>
        <taxon>Maudiozyma</taxon>
    </lineage>
</organism>
<evidence type="ECO:0000256" key="4">
    <source>
        <dbReference type="ARBA" id="ARBA00022807"/>
    </source>
</evidence>
<reference evidence="7 8" key="1">
    <citation type="journal article" date="2023" name="Elife">
        <title>Identification of key yeast species and microbe-microbe interactions impacting larval growth of Drosophila in the wild.</title>
        <authorList>
            <person name="Mure A."/>
            <person name="Sugiura Y."/>
            <person name="Maeda R."/>
            <person name="Honda K."/>
            <person name="Sakurai N."/>
            <person name="Takahashi Y."/>
            <person name="Watada M."/>
            <person name="Katoh T."/>
            <person name="Gotoh A."/>
            <person name="Gotoh Y."/>
            <person name="Taniguchi I."/>
            <person name="Nakamura K."/>
            <person name="Hayashi T."/>
            <person name="Katayama T."/>
            <person name="Uemura T."/>
            <person name="Hattori Y."/>
        </authorList>
    </citation>
    <scope>NUCLEOTIDE SEQUENCE [LARGE SCALE GENOMIC DNA]</scope>
    <source>
        <strain evidence="7 8">KH-74</strain>
    </source>
</reference>
<evidence type="ECO:0000256" key="2">
    <source>
        <dbReference type="ARBA" id="ARBA00022670"/>
    </source>
</evidence>